<organism evidence="3 4">
    <name type="scientific">Gallintestinimicrobium propionicum</name>
    <dbReference type="NCBI Taxonomy" id="2981770"/>
    <lineage>
        <taxon>Bacteria</taxon>
        <taxon>Bacillati</taxon>
        <taxon>Bacillota</taxon>
        <taxon>Clostridia</taxon>
        <taxon>Lachnospirales</taxon>
        <taxon>Lachnospiraceae</taxon>
        <taxon>Gallintestinimicrobium</taxon>
    </lineage>
</organism>
<protein>
    <submittedName>
        <fullName evidence="3">ABC transporter permease</fullName>
    </submittedName>
</protein>
<feature type="coiled-coil region" evidence="1">
    <location>
        <begin position="168"/>
        <end position="198"/>
    </location>
</feature>
<dbReference type="AlphaFoldDB" id="A0AAE3DL48"/>
<keyword evidence="2" id="KW-1133">Transmembrane helix</keyword>
<keyword evidence="1" id="KW-0175">Coiled coil</keyword>
<evidence type="ECO:0000256" key="1">
    <source>
        <dbReference type="SAM" id="Coils"/>
    </source>
</evidence>
<comment type="caution">
    <text evidence="3">The sequence shown here is derived from an EMBL/GenBank/DDBJ whole genome shotgun (WGS) entry which is preliminary data.</text>
</comment>
<evidence type="ECO:0000313" key="4">
    <source>
        <dbReference type="Proteomes" id="UP001199355"/>
    </source>
</evidence>
<gene>
    <name evidence="3" type="ORF">LKD45_09430</name>
</gene>
<dbReference type="Proteomes" id="UP001199355">
    <property type="component" value="Unassembled WGS sequence"/>
</dbReference>
<dbReference type="RefSeq" id="WP_308728374.1">
    <property type="nucleotide sequence ID" value="NZ_JAJEQF010000022.1"/>
</dbReference>
<sequence>MLGYTWIQWLFFFFFYSFFGWCFESTYVSLHEKRFVNRGFIRGPFLPLYGTGALMMLIVSMPFQDNLILTYVAGCVGATVLEYITGVLMETLFKVRYWDYSHKKFNFQGQICLESSLAWGLLTILMTRMIHKPIEAFAFWLPSSVLTGVTMVVTVIFAADFALSFKAALDLRDVLVRMEQAKDELEKMQRRLDVILAVSEENWENRKKEWNQSVESTRAGFVQRRDELVSGIEKRFERAKELLPSGRLNVNREELFDLRSKFGVNLQRPELASFLKDFTKRDMLRGNPGMVSKKFSEALEELKKSAVEYKKREKK</sequence>
<feature type="transmembrane region" description="Helical" evidence="2">
    <location>
        <begin position="44"/>
        <end position="63"/>
    </location>
</feature>
<accession>A0AAE3DL48</accession>
<keyword evidence="4" id="KW-1185">Reference proteome</keyword>
<evidence type="ECO:0000313" key="3">
    <source>
        <dbReference type="EMBL" id="MCC2167910.1"/>
    </source>
</evidence>
<feature type="transmembrane region" description="Helical" evidence="2">
    <location>
        <begin position="6"/>
        <end position="23"/>
    </location>
</feature>
<keyword evidence="2" id="KW-0472">Membrane</keyword>
<dbReference type="Pfam" id="PF06541">
    <property type="entry name" value="ABC_trans_CmpB"/>
    <property type="match status" value="1"/>
</dbReference>
<keyword evidence="2" id="KW-0812">Transmembrane</keyword>
<reference evidence="3 4" key="1">
    <citation type="submission" date="2021-10" db="EMBL/GenBank/DDBJ databases">
        <title>Anaerobic single-cell dispensing facilitates the cultivation of human gut bacteria.</title>
        <authorList>
            <person name="Afrizal A."/>
        </authorList>
    </citation>
    <scope>NUCLEOTIDE SEQUENCE [LARGE SCALE GENOMIC DNA]</scope>
    <source>
        <strain evidence="3 4">CLA-AA-H244</strain>
    </source>
</reference>
<dbReference type="InterPro" id="IPR010540">
    <property type="entry name" value="CmpB_TMEM229"/>
</dbReference>
<feature type="transmembrane region" description="Helical" evidence="2">
    <location>
        <begin position="137"/>
        <end position="163"/>
    </location>
</feature>
<name>A0AAE3DL48_9FIRM</name>
<proteinExistence type="predicted"/>
<evidence type="ECO:0000256" key="2">
    <source>
        <dbReference type="SAM" id="Phobius"/>
    </source>
</evidence>
<dbReference type="EMBL" id="JAJEQF010000022">
    <property type="protein sequence ID" value="MCC2167910.1"/>
    <property type="molecule type" value="Genomic_DNA"/>
</dbReference>
<feature type="transmembrane region" description="Helical" evidence="2">
    <location>
        <begin position="69"/>
        <end position="90"/>
    </location>
</feature>